<comment type="caution">
    <text evidence="5">The sequence shown here is derived from an EMBL/GenBank/DDBJ whole genome shotgun (WGS) entry which is preliminary data.</text>
</comment>
<dbReference type="PANTHER" id="PTHR46648">
    <property type="entry name" value="HIT FAMILY PROTEIN 1"/>
    <property type="match status" value="1"/>
</dbReference>
<evidence type="ECO:0000256" key="3">
    <source>
        <dbReference type="PROSITE-ProRule" id="PRU00464"/>
    </source>
</evidence>
<dbReference type="Proteomes" id="UP000231453">
    <property type="component" value="Unassembled WGS sequence"/>
</dbReference>
<organism evidence="5 6">
    <name type="scientific">Candidatus Magasanikbacteria bacterium CG_4_10_14_0_2_um_filter_33_14</name>
    <dbReference type="NCBI Taxonomy" id="1974636"/>
    <lineage>
        <taxon>Bacteria</taxon>
        <taxon>Candidatus Magasanikiibacteriota</taxon>
    </lineage>
</organism>
<dbReference type="Gene3D" id="3.30.428.10">
    <property type="entry name" value="HIT-like"/>
    <property type="match status" value="1"/>
</dbReference>
<sequence>MSDCVFCKIVSGEIPNYTVYEDDYTLAFLDITPRAKGHTLVIPKRHALNLLDLDEDSVSKLLPAVKKVQEKIDIVLKPDGYNIGWNHGEAGGQVVPHLHIHIMPRFSGDGGSNMHAIVNNPGSESVEEIFKLFKN</sequence>
<evidence type="ECO:0000256" key="2">
    <source>
        <dbReference type="PIRSR" id="PIRSR601310-3"/>
    </source>
</evidence>
<feature type="active site" description="Tele-AMP-histidine intermediate" evidence="1">
    <location>
        <position position="99"/>
    </location>
</feature>
<evidence type="ECO:0000256" key="1">
    <source>
        <dbReference type="PIRSR" id="PIRSR601310-1"/>
    </source>
</evidence>
<dbReference type="GO" id="GO:0003824">
    <property type="term" value="F:catalytic activity"/>
    <property type="evidence" value="ECO:0007669"/>
    <property type="project" value="InterPro"/>
</dbReference>
<feature type="domain" description="HIT" evidence="4">
    <location>
        <begin position="5"/>
        <end position="112"/>
    </location>
</feature>
<proteinExistence type="predicted"/>
<evidence type="ECO:0000313" key="6">
    <source>
        <dbReference type="Proteomes" id="UP000231453"/>
    </source>
</evidence>
<dbReference type="InterPro" id="IPR019808">
    <property type="entry name" value="Histidine_triad_CS"/>
</dbReference>
<dbReference type="CDD" id="cd01277">
    <property type="entry name" value="HINT_subgroup"/>
    <property type="match status" value="1"/>
</dbReference>
<dbReference type="InterPro" id="IPR039384">
    <property type="entry name" value="HINT"/>
</dbReference>
<feature type="short sequence motif" description="Histidine triad motif" evidence="2 3">
    <location>
        <begin position="97"/>
        <end position="101"/>
    </location>
</feature>
<evidence type="ECO:0000313" key="5">
    <source>
        <dbReference type="EMBL" id="PIZ95259.1"/>
    </source>
</evidence>
<dbReference type="PROSITE" id="PS51084">
    <property type="entry name" value="HIT_2"/>
    <property type="match status" value="1"/>
</dbReference>
<dbReference type="InterPro" id="IPR036265">
    <property type="entry name" value="HIT-like_sf"/>
</dbReference>
<gene>
    <name evidence="5" type="ORF">COX80_04830</name>
</gene>
<dbReference type="GO" id="GO:0009117">
    <property type="term" value="P:nucleotide metabolic process"/>
    <property type="evidence" value="ECO:0007669"/>
    <property type="project" value="TreeGrafter"/>
</dbReference>
<dbReference type="SUPFAM" id="SSF54197">
    <property type="entry name" value="HIT-like"/>
    <property type="match status" value="1"/>
</dbReference>
<dbReference type="AlphaFoldDB" id="A0A2M7V8V2"/>
<dbReference type="PANTHER" id="PTHR46648:SF1">
    <property type="entry name" value="ADENOSINE 5'-MONOPHOSPHORAMIDASE HNT1"/>
    <property type="match status" value="1"/>
</dbReference>
<dbReference type="InterPro" id="IPR001310">
    <property type="entry name" value="Histidine_triad_HIT"/>
</dbReference>
<dbReference type="InterPro" id="IPR011146">
    <property type="entry name" value="HIT-like"/>
</dbReference>
<protein>
    <submittedName>
        <fullName evidence="5">HIT family protein</fullName>
    </submittedName>
</protein>
<dbReference type="PRINTS" id="PR00332">
    <property type="entry name" value="HISTRIAD"/>
</dbReference>
<reference evidence="6" key="1">
    <citation type="submission" date="2017-09" db="EMBL/GenBank/DDBJ databases">
        <title>Depth-based differentiation of microbial function through sediment-hosted aquifers and enrichment of novel symbionts in the deep terrestrial subsurface.</title>
        <authorList>
            <person name="Probst A.J."/>
            <person name="Ladd B."/>
            <person name="Jarett J.K."/>
            <person name="Geller-Mcgrath D.E."/>
            <person name="Sieber C.M.K."/>
            <person name="Emerson J.B."/>
            <person name="Anantharaman K."/>
            <person name="Thomas B.C."/>
            <person name="Malmstrom R."/>
            <person name="Stieglmeier M."/>
            <person name="Klingl A."/>
            <person name="Woyke T."/>
            <person name="Ryan C.M."/>
            <person name="Banfield J.F."/>
        </authorList>
    </citation>
    <scope>NUCLEOTIDE SEQUENCE [LARGE SCALE GENOMIC DNA]</scope>
</reference>
<accession>A0A2M7V8V2</accession>
<name>A0A2M7V8V2_9BACT</name>
<dbReference type="EMBL" id="PFPL01000059">
    <property type="protein sequence ID" value="PIZ95259.1"/>
    <property type="molecule type" value="Genomic_DNA"/>
</dbReference>
<dbReference type="Pfam" id="PF01230">
    <property type="entry name" value="HIT"/>
    <property type="match status" value="1"/>
</dbReference>
<evidence type="ECO:0000259" key="4">
    <source>
        <dbReference type="PROSITE" id="PS51084"/>
    </source>
</evidence>
<dbReference type="PROSITE" id="PS00892">
    <property type="entry name" value="HIT_1"/>
    <property type="match status" value="1"/>
</dbReference>